<evidence type="ECO:0000256" key="1">
    <source>
        <dbReference type="SAM" id="MobiDB-lite"/>
    </source>
</evidence>
<dbReference type="Proteomes" id="UP001341840">
    <property type="component" value="Unassembled WGS sequence"/>
</dbReference>
<organism evidence="2 3">
    <name type="scientific">Stylosanthes scabra</name>
    <dbReference type="NCBI Taxonomy" id="79078"/>
    <lineage>
        <taxon>Eukaryota</taxon>
        <taxon>Viridiplantae</taxon>
        <taxon>Streptophyta</taxon>
        <taxon>Embryophyta</taxon>
        <taxon>Tracheophyta</taxon>
        <taxon>Spermatophyta</taxon>
        <taxon>Magnoliopsida</taxon>
        <taxon>eudicotyledons</taxon>
        <taxon>Gunneridae</taxon>
        <taxon>Pentapetalae</taxon>
        <taxon>rosids</taxon>
        <taxon>fabids</taxon>
        <taxon>Fabales</taxon>
        <taxon>Fabaceae</taxon>
        <taxon>Papilionoideae</taxon>
        <taxon>50 kb inversion clade</taxon>
        <taxon>dalbergioids sensu lato</taxon>
        <taxon>Dalbergieae</taxon>
        <taxon>Pterocarpus clade</taxon>
        <taxon>Stylosanthes</taxon>
    </lineage>
</organism>
<protein>
    <submittedName>
        <fullName evidence="2">Uncharacterized protein</fullName>
    </submittedName>
</protein>
<evidence type="ECO:0000313" key="3">
    <source>
        <dbReference type="Proteomes" id="UP001341840"/>
    </source>
</evidence>
<gene>
    <name evidence="2" type="ORF">PIB30_057547</name>
</gene>
<reference evidence="2 3" key="1">
    <citation type="journal article" date="2023" name="Plants (Basel)">
        <title>Bridging the Gap: Combining Genomics and Transcriptomics Approaches to Understand Stylosanthes scabra, an Orphan Legume from the Brazilian Caatinga.</title>
        <authorList>
            <person name="Ferreira-Neto J.R.C."/>
            <person name="da Silva M.D."/>
            <person name="Binneck E."/>
            <person name="de Melo N.F."/>
            <person name="da Silva R.H."/>
            <person name="de Melo A.L.T.M."/>
            <person name="Pandolfi V."/>
            <person name="Bustamante F.O."/>
            <person name="Brasileiro-Vidal A.C."/>
            <person name="Benko-Iseppon A.M."/>
        </authorList>
    </citation>
    <scope>NUCLEOTIDE SEQUENCE [LARGE SCALE GENOMIC DNA]</scope>
    <source>
        <tissue evidence="2">Leaves</tissue>
    </source>
</reference>
<feature type="compositionally biased region" description="Polar residues" evidence="1">
    <location>
        <begin position="114"/>
        <end position="125"/>
    </location>
</feature>
<keyword evidence="3" id="KW-1185">Reference proteome</keyword>
<feature type="region of interest" description="Disordered" evidence="1">
    <location>
        <begin position="52"/>
        <end position="125"/>
    </location>
</feature>
<sequence>MDATHQSTPFEKTRLGNRFKDSNRFAFSSTFHKTASTIKAVPFHQNNNIIFIFQKKKEKTKTTNERRKPLKRNSHSSSLGSETHQPKHEHQLIAENPDEPRSTRITPKRKGTNTDEVGNTPDQKN</sequence>
<feature type="compositionally biased region" description="Polar residues" evidence="1">
    <location>
        <begin position="1"/>
        <end position="10"/>
    </location>
</feature>
<feature type="region of interest" description="Disordered" evidence="1">
    <location>
        <begin position="1"/>
        <end position="23"/>
    </location>
</feature>
<accession>A0ABU6VLP9</accession>
<proteinExistence type="predicted"/>
<feature type="compositionally biased region" description="Basic and acidic residues" evidence="1">
    <location>
        <begin position="11"/>
        <end position="23"/>
    </location>
</feature>
<name>A0ABU6VLP9_9FABA</name>
<evidence type="ECO:0000313" key="2">
    <source>
        <dbReference type="EMBL" id="MED6173246.1"/>
    </source>
</evidence>
<dbReference type="EMBL" id="JASCZI010151507">
    <property type="protein sequence ID" value="MED6173246.1"/>
    <property type="molecule type" value="Genomic_DNA"/>
</dbReference>
<comment type="caution">
    <text evidence="2">The sequence shown here is derived from an EMBL/GenBank/DDBJ whole genome shotgun (WGS) entry which is preliminary data.</text>
</comment>
<feature type="compositionally biased region" description="Basic and acidic residues" evidence="1">
    <location>
        <begin position="84"/>
        <end position="102"/>
    </location>
</feature>